<feature type="transmembrane region" description="Helical" evidence="1">
    <location>
        <begin position="27"/>
        <end position="48"/>
    </location>
</feature>
<keyword evidence="3" id="KW-1185">Reference proteome</keyword>
<keyword evidence="1" id="KW-1133">Transmembrane helix</keyword>
<dbReference type="Proteomes" id="UP000254601">
    <property type="component" value="Unassembled WGS sequence"/>
</dbReference>
<dbReference type="EMBL" id="UHIC01000001">
    <property type="protein sequence ID" value="SUO95621.1"/>
    <property type="molecule type" value="Genomic_DNA"/>
</dbReference>
<protein>
    <submittedName>
        <fullName evidence="2">Uncharacterized protein</fullName>
    </submittedName>
</protein>
<keyword evidence="1" id="KW-0472">Membrane</keyword>
<dbReference type="RefSeq" id="WP_115306022.1">
    <property type="nucleotide sequence ID" value="NZ_UHIC01000001.1"/>
</dbReference>
<gene>
    <name evidence="2" type="ORF">NCTC13337_01503</name>
</gene>
<sequence length="157" mass="17114">MFSRLFKLLLPFALEAGLKNSQAPKNIALKAVAGVMGLIASIFALITLHQYLSSFLKPMEVNGCFAIGFIVLAVLLWLIAYIRSKRKKPASSLLPDLSGAPTGLRNFVEQSATNVIHAKQKFDRATRNNTGKILLGAAVFGLLMGSRARGKRRSKED</sequence>
<feature type="transmembrane region" description="Helical" evidence="1">
    <location>
        <begin position="60"/>
        <end position="82"/>
    </location>
</feature>
<accession>A0A380MV93</accession>
<proteinExistence type="predicted"/>
<organism evidence="2 3">
    <name type="scientific">Suttonella ornithocola</name>
    <dbReference type="NCBI Taxonomy" id="279832"/>
    <lineage>
        <taxon>Bacteria</taxon>
        <taxon>Pseudomonadati</taxon>
        <taxon>Pseudomonadota</taxon>
        <taxon>Gammaproteobacteria</taxon>
        <taxon>Cardiobacteriales</taxon>
        <taxon>Cardiobacteriaceae</taxon>
        <taxon>Suttonella</taxon>
    </lineage>
</organism>
<evidence type="ECO:0000313" key="3">
    <source>
        <dbReference type="Proteomes" id="UP000254601"/>
    </source>
</evidence>
<reference evidence="2 3" key="1">
    <citation type="submission" date="2018-06" db="EMBL/GenBank/DDBJ databases">
        <authorList>
            <consortium name="Pathogen Informatics"/>
            <person name="Doyle S."/>
        </authorList>
    </citation>
    <scope>NUCLEOTIDE SEQUENCE [LARGE SCALE GENOMIC DNA]</scope>
    <source>
        <strain evidence="2 3">NCTC13337</strain>
    </source>
</reference>
<name>A0A380MV93_9GAMM</name>
<keyword evidence="1" id="KW-0812">Transmembrane</keyword>
<evidence type="ECO:0000256" key="1">
    <source>
        <dbReference type="SAM" id="Phobius"/>
    </source>
</evidence>
<dbReference type="AlphaFoldDB" id="A0A380MV93"/>
<evidence type="ECO:0000313" key="2">
    <source>
        <dbReference type="EMBL" id="SUO95621.1"/>
    </source>
</evidence>